<dbReference type="InterPro" id="IPR043926">
    <property type="entry name" value="ABCG_dom"/>
</dbReference>
<feature type="transmembrane region" description="Helical" evidence="8">
    <location>
        <begin position="1163"/>
        <end position="1184"/>
    </location>
</feature>
<evidence type="ECO:0000313" key="10">
    <source>
        <dbReference type="EMBL" id="KAF3071685.1"/>
    </source>
</evidence>
<feature type="transmembrane region" description="Helical" evidence="8">
    <location>
        <begin position="415"/>
        <end position="438"/>
    </location>
</feature>
<dbReference type="InterPro" id="IPR003593">
    <property type="entry name" value="AAA+_ATPase"/>
</dbReference>
<reference evidence="10 11" key="1">
    <citation type="submission" date="2018-06" db="EMBL/GenBank/DDBJ databases">
        <title>Genome analysis of cellulolytic fungus Trichoderma lentiforme CFAM-422.</title>
        <authorList>
            <person name="Steindorff A.S."/>
            <person name="Formighieri E.F."/>
            <person name="Midorikawa G.E.O."/>
            <person name="Tamietti M.S."/>
            <person name="Ramos E.Z."/>
            <person name="Silva A.S."/>
            <person name="Bon E.P.S."/>
            <person name="Mendes T.D."/>
            <person name="Damaso M.C.T."/>
            <person name="Favaro L.C.L."/>
        </authorList>
    </citation>
    <scope>NUCLEOTIDE SEQUENCE [LARGE SCALE GENOMIC DNA]</scope>
    <source>
        <strain evidence="10 11">CFAM-422</strain>
    </source>
</reference>
<dbReference type="InterPro" id="IPR013525">
    <property type="entry name" value="ABC2_TM"/>
</dbReference>
<dbReference type="InterPro" id="IPR050352">
    <property type="entry name" value="ABCG_transporters"/>
</dbReference>
<feature type="transmembrane region" description="Helical" evidence="8">
    <location>
        <begin position="1205"/>
        <end position="1235"/>
    </location>
</feature>
<keyword evidence="5 10" id="KW-0067">ATP-binding</keyword>
<dbReference type="Pfam" id="PF01061">
    <property type="entry name" value="ABC2_membrane"/>
    <property type="match status" value="2"/>
</dbReference>
<dbReference type="InterPro" id="IPR027417">
    <property type="entry name" value="P-loop_NTPase"/>
</dbReference>
<evidence type="ECO:0000256" key="4">
    <source>
        <dbReference type="ARBA" id="ARBA00022741"/>
    </source>
</evidence>
<evidence type="ECO:0000256" key="6">
    <source>
        <dbReference type="ARBA" id="ARBA00022989"/>
    </source>
</evidence>
<dbReference type="Proteomes" id="UP000801864">
    <property type="component" value="Unassembled WGS sequence"/>
</dbReference>
<dbReference type="PANTHER" id="PTHR48041">
    <property type="entry name" value="ABC TRANSPORTER G FAMILY MEMBER 28"/>
    <property type="match status" value="1"/>
</dbReference>
<evidence type="ECO:0000259" key="9">
    <source>
        <dbReference type="PROSITE" id="PS50893"/>
    </source>
</evidence>
<keyword evidence="4" id="KW-0547">Nucleotide-binding</keyword>
<dbReference type="InterPro" id="IPR017871">
    <property type="entry name" value="ABC_transporter-like_CS"/>
</dbReference>
<dbReference type="PROSITE" id="PS50893">
    <property type="entry name" value="ABC_TRANSPORTER_2"/>
    <property type="match status" value="2"/>
</dbReference>
<dbReference type="GO" id="GO:0016020">
    <property type="term" value="C:membrane"/>
    <property type="evidence" value="ECO:0007669"/>
    <property type="project" value="UniProtKB-SubCell"/>
</dbReference>
<proteinExistence type="predicted"/>
<dbReference type="EMBL" id="QLNT01000010">
    <property type="protein sequence ID" value="KAF3071685.1"/>
    <property type="molecule type" value="Genomic_DNA"/>
</dbReference>
<feature type="transmembrane region" description="Helical" evidence="8">
    <location>
        <begin position="1241"/>
        <end position="1260"/>
    </location>
</feature>
<keyword evidence="2" id="KW-0813">Transport</keyword>
<evidence type="ECO:0000256" key="8">
    <source>
        <dbReference type="SAM" id="Phobius"/>
    </source>
</evidence>
<dbReference type="Pfam" id="PF19055">
    <property type="entry name" value="ABC2_membrane_7"/>
    <property type="match status" value="2"/>
</dbReference>
<keyword evidence="6 8" id="KW-1133">Transmembrane helix</keyword>
<evidence type="ECO:0000313" key="11">
    <source>
        <dbReference type="Proteomes" id="UP000801864"/>
    </source>
</evidence>
<feature type="transmembrane region" description="Helical" evidence="8">
    <location>
        <begin position="673"/>
        <end position="698"/>
    </location>
</feature>
<dbReference type="GO" id="GO:0016887">
    <property type="term" value="F:ATP hydrolysis activity"/>
    <property type="evidence" value="ECO:0007669"/>
    <property type="project" value="InterPro"/>
</dbReference>
<evidence type="ECO:0000256" key="7">
    <source>
        <dbReference type="ARBA" id="ARBA00023136"/>
    </source>
</evidence>
<feature type="transmembrane region" description="Helical" evidence="8">
    <location>
        <begin position="1357"/>
        <end position="1381"/>
    </location>
</feature>
<evidence type="ECO:0000256" key="2">
    <source>
        <dbReference type="ARBA" id="ARBA00022448"/>
    </source>
</evidence>
<dbReference type="SUPFAM" id="SSF52540">
    <property type="entry name" value="P-loop containing nucleoside triphosphate hydrolases"/>
    <property type="match status" value="2"/>
</dbReference>
<dbReference type="PROSITE" id="PS00211">
    <property type="entry name" value="ABC_TRANSPORTER_1"/>
    <property type="match status" value="2"/>
</dbReference>
<name>A0A9P5CBY4_9HYPO</name>
<evidence type="ECO:0000256" key="1">
    <source>
        <dbReference type="ARBA" id="ARBA00004141"/>
    </source>
</evidence>
<dbReference type="PANTHER" id="PTHR48041:SF119">
    <property type="entry name" value="ROA1P"/>
    <property type="match status" value="1"/>
</dbReference>
<dbReference type="GO" id="GO:0140359">
    <property type="term" value="F:ABC-type transporter activity"/>
    <property type="evidence" value="ECO:0007669"/>
    <property type="project" value="InterPro"/>
</dbReference>
<keyword evidence="3 8" id="KW-0812">Transmembrane</keyword>
<sequence>MALTAGESKEEALGHIAAIDVEKAEIGSTTDTSLDVPISHIKLDRNRFSVAGAANLSLDDVEAVDIQIRGLAISVDTAPSWLDPGTYPELFSAGFKTAPRIKTLLHSVDADLKPGTLTAIIGGSGSGKTTLLNNLAERVVSSRLSQQGLAVFNGQIGVNSVRHAYVMQQDILLPTLTVRETLRYSADLRLPSSTSTEDRERIVEEVIRELGLKECANTRIGNSQHRGCSGGEKRRVSIGVQLLSNPSVLFLDEPTTGLDATSAFQLIRTLKALAQKGRNIITTIHQPRSEIWDLFDNLIILSKGSPVFSGPVSECLPWFKDLGHQLPPFVNPAEFVIDIAAVDNRTPELEAETSTRLESLKAAWRIESESRFPALQGIAEMRRNKHSKATIHAGFLRQVRILTDRTLKVTYRDPLGMTASILEAIIMGLVIGYLFYNVGRDQAGIRSREGLLYICVGLQGYLILMFETYRLTIDMPTFDRESSEHCVDAVPYILSRRLARLVTEDFPVPFLFSLILYFMAGFDHDAAKFFTFFSISFVNHFACIMCAFTCVVTVRHFPGASLIANFAFTLQSIACGIFIQVDTIPVYVRWLKWVTWSVSSPFYTPRTHKLEVHIRYNELTAVPQFYTFGAYCGNEFQGNFYDCPEPGGPSNPACLQYTGDYIMSSLGFPRDWIARPIVCLAAFVIFFFTLSAIGLHYIKVEMTIARPRVSDTDLSAGKEKMTARSIAEVRTIDVELENFSLDLDKRAANGKKLPRKTIVKPINVTFQAGTLNIIMGPSGSGKTSLLNSMALRLRNSISTHYRPSGKMSFNGAVPSSSVVRSVCSYVCQDDDALLPSLTVRETLRFSAALRLPSFMSKEEKYRRAEEILMKMGLKDCADNLIGNDLVKGISGGEKRRVSIAVQILTDPRILLLDEPTSGLDAFTANSIMEVLQGLAQEGRTLILTIHQPRSDLFKHFGNVLLLARGGAPAYAGRAKDMLNYFNRQGYQCPQHSNPADFALDMITVDLQRDDREAESRDRVEKLIEEWKRYSSGGDKEQQWKKEEGSRLPEITETDELDERKAFDDGDVAVVNDDGEPLPKIQPATSRKSFNKANLSTPAELGALVHKRASLATAVPLLLHRAVINTRRQPQLIMARTMQVVGLAIIFALFFAPLHHDYYAVQNWMGFIQEVGAFYFVGMLQNVAIYPTERDVFYREDDDGVYSVDAFLLSYTILEVPFEILSCLLFGILMCLAVGLPRTATMYFVSVFGCFGIVSCGESLGIMFNTIVNHTGFAVNIMGMFLSIATAMAGVLSINAPKAFKALNYLSPIRYATRSIAPYALREETFYCKPGQQLANGTCPITTGKQVLQLYDFDDNPVVNVAALAGCLVVYRLLAWLLLRLARTRWGGSKK</sequence>
<dbReference type="Pfam" id="PF00005">
    <property type="entry name" value="ABC_tran"/>
    <property type="match status" value="2"/>
</dbReference>
<feature type="domain" description="ABC transporter" evidence="9">
    <location>
        <begin position="90"/>
        <end position="328"/>
    </location>
</feature>
<feature type="transmembrane region" description="Helical" evidence="8">
    <location>
        <begin position="529"/>
        <end position="554"/>
    </location>
</feature>
<feature type="domain" description="ABC transporter" evidence="9">
    <location>
        <begin position="729"/>
        <end position="990"/>
    </location>
</feature>
<dbReference type="InterPro" id="IPR003439">
    <property type="entry name" value="ABC_transporter-like_ATP-bd"/>
</dbReference>
<keyword evidence="7 8" id="KW-0472">Membrane</keyword>
<gene>
    <name evidence="10" type="ORF">CFAM422_006555</name>
</gene>
<dbReference type="FunFam" id="3.40.50.300:FF:001433">
    <property type="entry name" value="ABC transporter, putative"/>
    <property type="match status" value="1"/>
</dbReference>
<comment type="caution">
    <text evidence="10">The sequence shown here is derived from an EMBL/GenBank/DDBJ whole genome shotgun (WGS) entry which is preliminary data.</text>
</comment>
<dbReference type="Gene3D" id="3.40.50.300">
    <property type="entry name" value="P-loop containing nucleotide triphosphate hydrolases"/>
    <property type="match status" value="2"/>
</dbReference>
<dbReference type="GO" id="GO:0005524">
    <property type="term" value="F:ATP binding"/>
    <property type="evidence" value="ECO:0007669"/>
    <property type="project" value="UniProtKB-KW"/>
</dbReference>
<evidence type="ECO:0000256" key="5">
    <source>
        <dbReference type="ARBA" id="ARBA00022840"/>
    </source>
</evidence>
<keyword evidence="11" id="KW-1185">Reference proteome</keyword>
<comment type="subcellular location">
    <subcellularLocation>
        <location evidence="1">Membrane</location>
        <topology evidence="1">Multi-pass membrane protein</topology>
    </subcellularLocation>
</comment>
<dbReference type="SMART" id="SM00382">
    <property type="entry name" value="AAA"/>
    <property type="match status" value="2"/>
</dbReference>
<protein>
    <submittedName>
        <fullName evidence="10">ABC transporter ATP-binding protein/permease</fullName>
    </submittedName>
</protein>
<feature type="transmembrane region" description="Helical" evidence="8">
    <location>
        <begin position="1132"/>
        <end position="1151"/>
    </location>
</feature>
<organism evidence="10 11">
    <name type="scientific">Trichoderma lentiforme</name>
    <dbReference type="NCBI Taxonomy" id="1567552"/>
    <lineage>
        <taxon>Eukaryota</taxon>
        <taxon>Fungi</taxon>
        <taxon>Dikarya</taxon>
        <taxon>Ascomycota</taxon>
        <taxon>Pezizomycotina</taxon>
        <taxon>Sordariomycetes</taxon>
        <taxon>Hypocreomycetidae</taxon>
        <taxon>Hypocreales</taxon>
        <taxon>Hypocreaceae</taxon>
        <taxon>Trichoderma</taxon>
    </lineage>
</organism>
<feature type="transmembrane region" description="Helical" evidence="8">
    <location>
        <begin position="1272"/>
        <end position="1293"/>
    </location>
</feature>
<feature type="transmembrane region" description="Helical" evidence="8">
    <location>
        <begin position="450"/>
        <end position="469"/>
    </location>
</feature>
<accession>A0A9P5CBY4</accession>
<evidence type="ECO:0000256" key="3">
    <source>
        <dbReference type="ARBA" id="ARBA00022692"/>
    </source>
</evidence>